<name>A0A1H4R272_TSUTY</name>
<dbReference type="OrthoDB" id="4774805at2"/>
<keyword evidence="2" id="KW-1185">Reference proteome</keyword>
<dbReference type="RefSeq" id="WP_068742534.1">
    <property type="nucleotide sequence ID" value="NZ_CBDRGN010000001.1"/>
</dbReference>
<organism evidence="1 2">
    <name type="scientific">Tsukamurella tyrosinosolvens</name>
    <dbReference type="NCBI Taxonomy" id="57704"/>
    <lineage>
        <taxon>Bacteria</taxon>
        <taxon>Bacillati</taxon>
        <taxon>Actinomycetota</taxon>
        <taxon>Actinomycetes</taxon>
        <taxon>Mycobacteriales</taxon>
        <taxon>Tsukamurellaceae</taxon>
        <taxon>Tsukamurella</taxon>
    </lineage>
</organism>
<sequence length="173" mass="18486">MGIFSGGGRDTAGLIQGRVTVVGIPLDSEDSRAYLGRTVQVSVSGPGIAPAYRAVRVSMLRSDRYPEVGMTVPAWLAPRTHEPVRIEWDIVPTREERARAAFLHCTGSPEAAPPGTLPDGSPSPLTPSIIAAFAATPHPVDRLAALAGLLDRGLIDRDRFDALRDRVLRESGL</sequence>
<protein>
    <submittedName>
        <fullName evidence="1">Uncharacterized protein</fullName>
    </submittedName>
</protein>
<accession>A0A1H4R272</accession>
<dbReference type="EMBL" id="FNSA01000003">
    <property type="protein sequence ID" value="SEC25973.1"/>
    <property type="molecule type" value="Genomic_DNA"/>
</dbReference>
<dbReference type="Proteomes" id="UP000182241">
    <property type="component" value="Unassembled WGS sequence"/>
</dbReference>
<evidence type="ECO:0000313" key="1">
    <source>
        <dbReference type="EMBL" id="SEC25973.1"/>
    </source>
</evidence>
<proteinExistence type="predicted"/>
<reference evidence="2" key="1">
    <citation type="submission" date="2016-10" db="EMBL/GenBank/DDBJ databases">
        <authorList>
            <person name="Varghese N."/>
            <person name="Submissions S."/>
        </authorList>
    </citation>
    <scope>NUCLEOTIDE SEQUENCE [LARGE SCALE GENOMIC DNA]</scope>
    <source>
        <strain evidence="2">DSM 44234</strain>
    </source>
</reference>
<evidence type="ECO:0000313" key="2">
    <source>
        <dbReference type="Proteomes" id="UP000182241"/>
    </source>
</evidence>
<gene>
    <name evidence="1" type="ORF">SAMN04489793_1915</name>
</gene>
<dbReference type="AlphaFoldDB" id="A0A1H4R272"/>
<dbReference type="STRING" id="57704.SAMN04489793_1915"/>